<dbReference type="RefSeq" id="WP_188687074.1">
    <property type="nucleotide sequence ID" value="NZ_BMMG01000008.1"/>
</dbReference>
<dbReference type="EMBL" id="JBGOGF010000011">
    <property type="protein sequence ID" value="MFA1773153.1"/>
    <property type="molecule type" value="Genomic_DNA"/>
</dbReference>
<comment type="caution">
    <text evidence="1">The sequence shown here is derived from an EMBL/GenBank/DDBJ whole genome shotgun (WGS) entry which is preliminary data.</text>
</comment>
<evidence type="ECO:0000313" key="1">
    <source>
        <dbReference type="EMBL" id="MFA1773153.1"/>
    </source>
</evidence>
<gene>
    <name evidence="1" type="ORF">ACD591_17770</name>
</gene>
<dbReference type="Proteomes" id="UP001570846">
    <property type="component" value="Unassembled WGS sequence"/>
</dbReference>
<organism evidence="1 2">
    <name type="scientific">Rufibacter glacialis</name>
    <dbReference type="NCBI Taxonomy" id="1259555"/>
    <lineage>
        <taxon>Bacteria</taxon>
        <taxon>Pseudomonadati</taxon>
        <taxon>Bacteroidota</taxon>
        <taxon>Cytophagia</taxon>
        <taxon>Cytophagales</taxon>
        <taxon>Hymenobacteraceae</taxon>
        <taxon>Rufibacter</taxon>
    </lineage>
</organism>
<accession>A0ABV4RK69</accession>
<sequence length="92" mass="10100">MKKKQNSNVKGVTVLIVGLVDIGSWFLKLGKILKPSGTKLQALQADPLSIGLIRKQAEEARETGSPRLKPLFRKAGSKRESTPTGLQRIYTL</sequence>
<reference evidence="1 2" key="1">
    <citation type="submission" date="2024-08" db="EMBL/GenBank/DDBJ databases">
        <authorList>
            <person name="Wei W."/>
        </authorList>
    </citation>
    <scope>NUCLEOTIDE SEQUENCE [LARGE SCALE GENOMIC DNA]</scope>
    <source>
        <strain evidence="1 2">XU2</strain>
    </source>
</reference>
<evidence type="ECO:0000313" key="2">
    <source>
        <dbReference type="Proteomes" id="UP001570846"/>
    </source>
</evidence>
<protein>
    <submittedName>
        <fullName evidence="1">Uncharacterized protein</fullName>
    </submittedName>
</protein>
<keyword evidence="2" id="KW-1185">Reference proteome</keyword>
<name>A0ABV4RK69_9BACT</name>
<proteinExistence type="predicted"/>